<evidence type="ECO:0000313" key="1">
    <source>
        <dbReference type="EMBL" id="TSK72186.1"/>
    </source>
</evidence>
<sequence>MPNVQNELNIRMVVRAPTSAIARMWVVRVPECGLCECPNVRCASARMWVVRVPECALCECPNPELTVENFPSYLELRKPLLIMFVGGEESPETLQSLEELRKAESTGRLESSLPCWIHLDRTPAGRAVLETYLGYVPPLPALVLSQLSSGGAVYHFPSERPLLSENIIAWLQRIENHQEEVAGELP</sequence>
<dbReference type="EMBL" id="VCAZ01000019">
    <property type="protein sequence ID" value="TSK72186.1"/>
    <property type="molecule type" value="Genomic_DNA"/>
</dbReference>
<dbReference type="AlphaFoldDB" id="A0A556TUT9"/>
<reference evidence="1 2" key="1">
    <citation type="journal article" date="2019" name="Genome Biol. Evol.">
        <title>Whole-Genome Sequencing of the Giant Devil Catfish, Bagarius yarrelli.</title>
        <authorList>
            <person name="Jiang W."/>
            <person name="Lv Y."/>
            <person name="Cheng L."/>
            <person name="Yang K."/>
            <person name="Chao B."/>
            <person name="Wang X."/>
            <person name="Li Y."/>
            <person name="Pan X."/>
            <person name="You X."/>
            <person name="Zhang Y."/>
            <person name="Yang J."/>
            <person name="Li J."/>
            <person name="Zhang X."/>
            <person name="Liu S."/>
            <person name="Sun C."/>
            <person name="Yang J."/>
            <person name="Shi Q."/>
        </authorList>
    </citation>
    <scope>NUCLEOTIDE SEQUENCE [LARGE SCALE GENOMIC DNA]</scope>
    <source>
        <strain evidence="1">JWS20170419001</strain>
        <tissue evidence="1">Muscle</tissue>
    </source>
</reference>
<dbReference type="PANTHER" id="PTHR22699">
    <property type="entry name" value="THIOREDOXIN DOMAIN-CONTAINING PROTEIN 16"/>
    <property type="match status" value="1"/>
</dbReference>
<dbReference type="InterPro" id="IPR040090">
    <property type="entry name" value="TXNDC16"/>
</dbReference>
<evidence type="ECO:0000313" key="2">
    <source>
        <dbReference type="Proteomes" id="UP000319801"/>
    </source>
</evidence>
<dbReference type="Pfam" id="PF13848">
    <property type="entry name" value="Thioredoxin_6"/>
    <property type="match status" value="1"/>
</dbReference>
<proteinExistence type="predicted"/>
<keyword evidence="2" id="KW-1185">Reference proteome</keyword>
<protein>
    <submittedName>
        <fullName evidence="1">Thioredoxin domain-containing protein 16</fullName>
    </submittedName>
</protein>
<dbReference type="OrthoDB" id="427280at2759"/>
<gene>
    <name evidence="1" type="ORF">Baya_3170</name>
</gene>
<dbReference type="PANTHER" id="PTHR22699:SF1">
    <property type="entry name" value="THIOREDOXIN DOMAIN-CONTAINING PROTEIN 16"/>
    <property type="match status" value="1"/>
</dbReference>
<accession>A0A556TUT9</accession>
<organism evidence="1 2">
    <name type="scientific">Bagarius yarrelli</name>
    <name type="common">Goonch</name>
    <name type="synonym">Bagrus yarrelli</name>
    <dbReference type="NCBI Taxonomy" id="175774"/>
    <lineage>
        <taxon>Eukaryota</taxon>
        <taxon>Metazoa</taxon>
        <taxon>Chordata</taxon>
        <taxon>Craniata</taxon>
        <taxon>Vertebrata</taxon>
        <taxon>Euteleostomi</taxon>
        <taxon>Actinopterygii</taxon>
        <taxon>Neopterygii</taxon>
        <taxon>Teleostei</taxon>
        <taxon>Ostariophysi</taxon>
        <taxon>Siluriformes</taxon>
        <taxon>Sisoridae</taxon>
        <taxon>Sisorinae</taxon>
        <taxon>Bagarius</taxon>
    </lineage>
</organism>
<comment type="caution">
    <text evidence="1">The sequence shown here is derived from an EMBL/GenBank/DDBJ whole genome shotgun (WGS) entry which is preliminary data.</text>
</comment>
<dbReference type="Proteomes" id="UP000319801">
    <property type="component" value="Unassembled WGS sequence"/>
</dbReference>
<name>A0A556TUT9_BAGYA</name>